<sequence length="107" mass="11837">MPATWQAQHLNAPPDDDDEVAFGQGRDPEAPSNQQEPALHREISATPTMLESDQIQQQNYVRLYILEATPHLSTAPFVMDGAKHLTAILNFYLAGTLVVVTVSTKEH</sequence>
<protein>
    <submittedName>
        <fullName evidence="2">Uncharacterized protein</fullName>
    </submittedName>
</protein>
<evidence type="ECO:0000256" key="1">
    <source>
        <dbReference type="SAM" id="MobiDB-lite"/>
    </source>
</evidence>
<reference evidence="2" key="1">
    <citation type="submission" date="2013-12" db="EMBL/GenBank/DDBJ databases">
        <title>The Genome Sequence of Aphanomyces astaci APO3.</title>
        <authorList>
            <consortium name="The Broad Institute Genomics Platform"/>
            <person name="Russ C."/>
            <person name="Tyler B."/>
            <person name="van West P."/>
            <person name="Dieguez-Uribeondo J."/>
            <person name="Young S.K."/>
            <person name="Zeng Q."/>
            <person name="Gargeya S."/>
            <person name="Fitzgerald M."/>
            <person name="Abouelleil A."/>
            <person name="Alvarado L."/>
            <person name="Chapman S.B."/>
            <person name="Gainer-Dewar J."/>
            <person name="Goldberg J."/>
            <person name="Griggs A."/>
            <person name="Gujja S."/>
            <person name="Hansen M."/>
            <person name="Howarth C."/>
            <person name="Imamovic A."/>
            <person name="Ireland A."/>
            <person name="Larimer J."/>
            <person name="McCowan C."/>
            <person name="Murphy C."/>
            <person name="Pearson M."/>
            <person name="Poon T.W."/>
            <person name="Priest M."/>
            <person name="Roberts A."/>
            <person name="Saif S."/>
            <person name="Shea T."/>
            <person name="Sykes S."/>
            <person name="Wortman J."/>
            <person name="Nusbaum C."/>
            <person name="Birren B."/>
        </authorList>
    </citation>
    <scope>NUCLEOTIDE SEQUENCE [LARGE SCALE GENOMIC DNA]</scope>
    <source>
        <strain evidence="2">APO3</strain>
    </source>
</reference>
<accession>W4FRL0</accession>
<dbReference type="GeneID" id="20816286"/>
<feature type="region of interest" description="Disordered" evidence="1">
    <location>
        <begin position="1"/>
        <end position="39"/>
    </location>
</feature>
<proteinExistence type="predicted"/>
<dbReference type="AlphaFoldDB" id="W4FRL0"/>
<dbReference type="RefSeq" id="XP_009840361.1">
    <property type="nucleotide sequence ID" value="XM_009842059.1"/>
</dbReference>
<evidence type="ECO:0000313" key="2">
    <source>
        <dbReference type="EMBL" id="ETV70130.1"/>
    </source>
</evidence>
<gene>
    <name evidence="2" type="ORF">H257_14290</name>
</gene>
<organism evidence="2">
    <name type="scientific">Aphanomyces astaci</name>
    <name type="common">Crayfish plague agent</name>
    <dbReference type="NCBI Taxonomy" id="112090"/>
    <lineage>
        <taxon>Eukaryota</taxon>
        <taxon>Sar</taxon>
        <taxon>Stramenopiles</taxon>
        <taxon>Oomycota</taxon>
        <taxon>Saprolegniomycetes</taxon>
        <taxon>Saprolegniales</taxon>
        <taxon>Verrucalvaceae</taxon>
        <taxon>Aphanomyces</taxon>
    </lineage>
</organism>
<dbReference type="EMBL" id="KI913169">
    <property type="protein sequence ID" value="ETV70130.1"/>
    <property type="molecule type" value="Genomic_DNA"/>
</dbReference>
<name>W4FRL0_APHAT</name>
<dbReference type="VEuPathDB" id="FungiDB:H257_14290"/>